<evidence type="ECO:0000256" key="6">
    <source>
        <dbReference type="ARBA" id="ARBA00022490"/>
    </source>
</evidence>
<dbReference type="CDD" id="cd05006">
    <property type="entry name" value="SIS_GmhA"/>
    <property type="match status" value="1"/>
</dbReference>
<dbReference type="HAMAP" id="MF_00067">
    <property type="entry name" value="GmhA"/>
    <property type="match status" value="1"/>
</dbReference>
<accession>A0A382N4W2</accession>
<dbReference type="EC" id="5.3.1.28" evidence="5"/>
<reference evidence="12" key="1">
    <citation type="submission" date="2018-05" db="EMBL/GenBank/DDBJ databases">
        <authorList>
            <person name="Lanie J.A."/>
            <person name="Ng W.-L."/>
            <person name="Kazmierczak K.M."/>
            <person name="Andrzejewski T.M."/>
            <person name="Davidsen T.M."/>
            <person name="Wayne K.J."/>
            <person name="Tettelin H."/>
            <person name="Glass J.I."/>
            <person name="Rusch D."/>
            <person name="Podicherti R."/>
            <person name="Tsui H.-C.T."/>
            <person name="Winkler M.E."/>
        </authorList>
    </citation>
    <scope>NUCLEOTIDE SEQUENCE</scope>
</reference>
<comment type="catalytic activity">
    <reaction evidence="1">
        <text>2 D-sedoheptulose 7-phosphate = D-glycero-alpha-D-manno-heptose 7-phosphate + D-glycero-beta-D-manno-heptose 7-phosphate</text>
        <dbReference type="Rhea" id="RHEA:27489"/>
        <dbReference type="ChEBI" id="CHEBI:57483"/>
        <dbReference type="ChEBI" id="CHEBI:60203"/>
        <dbReference type="ChEBI" id="CHEBI:60204"/>
        <dbReference type="EC" id="5.3.1.28"/>
    </reaction>
</comment>
<dbReference type="GO" id="GO:0008968">
    <property type="term" value="F:D-sedoheptulose 7-phosphate isomerase activity"/>
    <property type="evidence" value="ECO:0007669"/>
    <property type="project" value="InterPro"/>
</dbReference>
<dbReference type="Pfam" id="PF13580">
    <property type="entry name" value="SIS_2"/>
    <property type="match status" value="1"/>
</dbReference>
<organism evidence="12">
    <name type="scientific">marine metagenome</name>
    <dbReference type="NCBI Taxonomy" id="408172"/>
    <lineage>
        <taxon>unclassified sequences</taxon>
        <taxon>metagenomes</taxon>
        <taxon>ecological metagenomes</taxon>
    </lineage>
</organism>
<keyword evidence="9" id="KW-0413">Isomerase</keyword>
<dbReference type="PANTHER" id="PTHR30390">
    <property type="entry name" value="SEDOHEPTULOSE 7-PHOSPHATE ISOMERASE / DNAA INITIATOR-ASSOCIATING FACTOR FOR REPLICATION INITIATION"/>
    <property type="match status" value="1"/>
</dbReference>
<proteinExistence type="inferred from homology"/>
<evidence type="ECO:0000256" key="5">
    <source>
        <dbReference type="ARBA" id="ARBA00012580"/>
    </source>
</evidence>
<dbReference type="InterPro" id="IPR004515">
    <property type="entry name" value="Phosphoheptose_Isoase"/>
</dbReference>
<evidence type="ECO:0000256" key="4">
    <source>
        <dbReference type="ARBA" id="ARBA00009894"/>
    </source>
</evidence>
<evidence type="ECO:0000259" key="11">
    <source>
        <dbReference type="PROSITE" id="PS51464"/>
    </source>
</evidence>
<evidence type="ECO:0000256" key="1">
    <source>
        <dbReference type="ARBA" id="ARBA00000348"/>
    </source>
</evidence>
<dbReference type="PROSITE" id="PS51464">
    <property type="entry name" value="SIS"/>
    <property type="match status" value="1"/>
</dbReference>
<protein>
    <recommendedName>
        <fullName evidence="5">D-sedoheptulose-7-phosphate isomerase</fullName>
        <ecNumber evidence="5">5.3.1.28</ecNumber>
    </recommendedName>
</protein>
<dbReference type="InterPro" id="IPR046348">
    <property type="entry name" value="SIS_dom_sf"/>
</dbReference>
<keyword evidence="7" id="KW-0479">Metal-binding</keyword>
<gene>
    <name evidence="12" type="ORF">METZ01_LOCUS308209</name>
</gene>
<dbReference type="Gene3D" id="3.40.50.10490">
    <property type="entry name" value="Glucose-6-phosphate isomerase like protein, domain 1"/>
    <property type="match status" value="1"/>
</dbReference>
<sequence length="203" mass="22047">MNKIKKLFKESINIKQEILNSNILNVIERMGDEISHSLKNGGKMMLCGNGGSAADAQHLAAEMLIRLRPNYNREGVPAIALAQDVSTITACGNDFGFDHLFERVLESLGNPGDVLIAITTSGNSMNVIKAMQLAREMNIIVFGFLGAGGGKALELCDEAFLVPSSDTGRIQESHITAGHALMEYIEDQLLQDGFLKLDKTLNK</sequence>
<dbReference type="InterPro" id="IPR001347">
    <property type="entry name" value="SIS_dom"/>
</dbReference>
<keyword evidence="8" id="KW-0862">Zinc</keyword>
<comment type="cofactor">
    <cofactor evidence="2">
        <name>Zn(2+)</name>
        <dbReference type="ChEBI" id="CHEBI:29105"/>
    </cofactor>
</comment>
<dbReference type="GO" id="GO:0046872">
    <property type="term" value="F:metal ion binding"/>
    <property type="evidence" value="ECO:0007669"/>
    <property type="project" value="UniProtKB-KW"/>
</dbReference>
<feature type="domain" description="SIS" evidence="11">
    <location>
        <begin position="34"/>
        <end position="199"/>
    </location>
</feature>
<keyword evidence="6" id="KW-0963">Cytoplasm</keyword>
<dbReference type="AlphaFoldDB" id="A0A382N4W2"/>
<dbReference type="GO" id="GO:0005737">
    <property type="term" value="C:cytoplasm"/>
    <property type="evidence" value="ECO:0007669"/>
    <property type="project" value="UniProtKB-SubCell"/>
</dbReference>
<dbReference type="InterPro" id="IPR050099">
    <property type="entry name" value="SIS_GmhA/DiaA_subfam"/>
</dbReference>
<dbReference type="EMBL" id="UINC01097553">
    <property type="protein sequence ID" value="SVC55355.1"/>
    <property type="molecule type" value="Genomic_DNA"/>
</dbReference>
<name>A0A382N4W2_9ZZZZ</name>
<comment type="subcellular location">
    <subcellularLocation>
        <location evidence="3">Cytoplasm</location>
    </subcellularLocation>
</comment>
<evidence type="ECO:0000256" key="8">
    <source>
        <dbReference type="ARBA" id="ARBA00022833"/>
    </source>
</evidence>
<evidence type="ECO:0000313" key="12">
    <source>
        <dbReference type="EMBL" id="SVC55355.1"/>
    </source>
</evidence>
<evidence type="ECO:0000256" key="2">
    <source>
        <dbReference type="ARBA" id="ARBA00001947"/>
    </source>
</evidence>
<evidence type="ECO:0000256" key="7">
    <source>
        <dbReference type="ARBA" id="ARBA00022723"/>
    </source>
</evidence>
<dbReference type="GO" id="GO:1901135">
    <property type="term" value="P:carbohydrate derivative metabolic process"/>
    <property type="evidence" value="ECO:0007669"/>
    <property type="project" value="InterPro"/>
</dbReference>
<dbReference type="SUPFAM" id="SSF53697">
    <property type="entry name" value="SIS domain"/>
    <property type="match status" value="1"/>
</dbReference>
<keyword evidence="10" id="KW-0119">Carbohydrate metabolism</keyword>
<dbReference type="InterPro" id="IPR035461">
    <property type="entry name" value="GmhA/DiaA"/>
</dbReference>
<evidence type="ECO:0000256" key="9">
    <source>
        <dbReference type="ARBA" id="ARBA00023235"/>
    </source>
</evidence>
<comment type="similarity">
    <text evidence="4">Belongs to the SIS family. GmhA subfamily.</text>
</comment>
<dbReference type="GO" id="GO:0097367">
    <property type="term" value="F:carbohydrate derivative binding"/>
    <property type="evidence" value="ECO:0007669"/>
    <property type="project" value="InterPro"/>
</dbReference>
<evidence type="ECO:0000256" key="10">
    <source>
        <dbReference type="ARBA" id="ARBA00023277"/>
    </source>
</evidence>
<evidence type="ECO:0000256" key="3">
    <source>
        <dbReference type="ARBA" id="ARBA00004496"/>
    </source>
</evidence>